<dbReference type="EMBL" id="BLPG01000001">
    <property type="protein sequence ID" value="GFJ90421.1"/>
    <property type="molecule type" value="Genomic_DNA"/>
</dbReference>
<comment type="caution">
    <text evidence="2">The sequence shown here is derived from an EMBL/GenBank/DDBJ whole genome shotgun (WGS) entry which is preliminary data.</text>
</comment>
<gene>
    <name evidence="2" type="ORF">Prum_040630</name>
</gene>
<dbReference type="AlphaFoldDB" id="A0A6V8L6H7"/>
<organism evidence="2 3">
    <name type="scientific">Phytohabitans rumicis</name>
    <dbReference type="NCBI Taxonomy" id="1076125"/>
    <lineage>
        <taxon>Bacteria</taxon>
        <taxon>Bacillati</taxon>
        <taxon>Actinomycetota</taxon>
        <taxon>Actinomycetes</taxon>
        <taxon>Micromonosporales</taxon>
        <taxon>Micromonosporaceae</taxon>
    </lineage>
</organism>
<reference evidence="2 3" key="1">
    <citation type="submission" date="2020-03" db="EMBL/GenBank/DDBJ databases">
        <title>Whole genome shotgun sequence of Phytohabitans rumicis NBRC 108638.</title>
        <authorList>
            <person name="Komaki H."/>
            <person name="Tamura T."/>
        </authorList>
    </citation>
    <scope>NUCLEOTIDE SEQUENCE [LARGE SCALE GENOMIC DNA]</scope>
    <source>
        <strain evidence="2 3">NBRC 108638</strain>
    </source>
</reference>
<evidence type="ECO:0000313" key="2">
    <source>
        <dbReference type="EMBL" id="GFJ90421.1"/>
    </source>
</evidence>
<name>A0A6V8L6H7_9ACTN</name>
<evidence type="ECO:0000313" key="3">
    <source>
        <dbReference type="Proteomes" id="UP000482960"/>
    </source>
</evidence>
<keyword evidence="3" id="KW-1185">Reference proteome</keyword>
<evidence type="ECO:0000256" key="1">
    <source>
        <dbReference type="SAM" id="MobiDB-lite"/>
    </source>
</evidence>
<proteinExistence type="predicted"/>
<accession>A0A6V8L6H7</accession>
<dbReference type="Proteomes" id="UP000482960">
    <property type="component" value="Unassembled WGS sequence"/>
</dbReference>
<sequence>MFASSIGAVAGCLSLERGGSGANLGAGATETFGTPTVTASASPSAEATAAEPETPRTTKPAPRRTTRAPETGPKIEYFKITQWPKCPQGTSEYPVEGVPVKLEWKVTGAHEVTISVDGDGVYKTYETEGWDEIYFPCGDGQPGEEVTHTYKLKTVGGGDVKSKTLSASAEVYEVATV</sequence>
<feature type="compositionally biased region" description="Low complexity" evidence="1">
    <location>
        <begin position="34"/>
        <end position="60"/>
    </location>
</feature>
<protein>
    <submittedName>
        <fullName evidence="2">Uncharacterized protein</fullName>
    </submittedName>
</protein>
<reference evidence="2 3" key="2">
    <citation type="submission" date="2020-03" db="EMBL/GenBank/DDBJ databases">
        <authorList>
            <person name="Ichikawa N."/>
            <person name="Kimura A."/>
            <person name="Kitahashi Y."/>
            <person name="Uohara A."/>
        </authorList>
    </citation>
    <scope>NUCLEOTIDE SEQUENCE [LARGE SCALE GENOMIC DNA]</scope>
    <source>
        <strain evidence="2 3">NBRC 108638</strain>
    </source>
</reference>
<feature type="region of interest" description="Disordered" evidence="1">
    <location>
        <begin position="19"/>
        <end position="70"/>
    </location>
</feature>